<evidence type="ECO:0000256" key="4">
    <source>
        <dbReference type="ARBA" id="ARBA00022679"/>
    </source>
</evidence>
<dbReference type="PROSITE" id="PS00108">
    <property type="entry name" value="PROTEIN_KINASE_ST"/>
    <property type="match status" value="1"/>
</dbReference>
<dbReference type="InterPro" id="IPR051131">
    <property type="entry name" value="NEK_Ser/Thr_kinase_NIMA"/>
</dbReference>
<feature type="compositionally biased region" description="Basic and acidic residues" evidence="11">
    <location>
        <begin position="387"/>
        <end position="400"/>
    </location>
</feature>
<dbReference type="EC" id="2.7.11.1" evidence="2"/>
<evidence type="ECO:0000313" key="14">
    <source>
        <dbReference type="Proteomes" id="UP000007110"/>
    </source>
</evidence>
<keyword evidence="4" id="KW-0808">Transferase</keyword>
<dbReference type="GO" id="GO:0005524">
    <property type="term" value="F:ATP binding"/>
    <property type="evidence" value="ECO:0007669"/>
    <property type="project" value="UniProtKB-UniRule"/>
</dbReference>
<accession>A0A7M7PF98</accession>
<keyword evidence="6" id="KW-0418">Kinase</keyword>
<dbReference type="AlphaFoldDB" id="A0A7M7PF98"/>
<dbReference type="GO" id="GO:0004674">
    <property type="term" value="F:protein serine/threonine kinase activity"/>
    <property type="evidence" value="ECO:0007669"/>
    <property type="project" value="UniProtKB-KW"/>
</dbReference>
<dbReference type="InterPro" id="IPR017441">
    <property type="entry name" value="Protein_kinase_ATP_BS"/>
</dbReference>
<keyword evidence="5 10" id="KW-0547">Nucleotide-binding</keyword>
<dbReference type="InParanoid" id="A0A7M7PF98"/>
<feature type="compositionally biased region" description="Basic and acidic residues" evidence="11">
    <location>
        <begin position="457"/>
        <end position="466"/>
    </location>
</feature>
<dbReference type="OrthoDB" id="248923at2759"/>
<dbReference type="PROSITE" id="PS50011">
    <property type="entry name" value="PROTEIN_KINASE_DOM"/>
    <property type="match status" value="1"/>
</dbReference>
<evidence type="ECO:0000256" key="11">
    <source>
        <dbReference type="SAM" id="MobiDB-lite"/>
    </source>
</evidence>
<dbReference type="GO" id="GO:0004672">
    <property type="term" value="F:protein kinase activity"/>
    <property type="evidence" value="ECO:0000318"/>
    <property type="project" value="GO_Central"/>
</dbReference>
<feature type="compositionally biased region" description="Polar residues" evidence="11">
    <location>
        <begin position="293"/>
        <end position="310"/>
    </location>
</feature>
<comment type="catalytic activity">
    <reaction evidence="9">
        <text>L-seryl-[protein] + ATP = O-phospho-L-seryl-[protein] + ADP + H(+)</text>
        <dbReference type="Rhea" id="RHEA:17989"/>
        <dbReference type="Rhea" id="RHEA-COMP:9863"/>
        <dbReference type="Rhea" id="RHEA-COMP:11604"/>
        <dbReference type="ChEBI" id="CHEBI:15378"/>
        <dbReference type="ChEBI" id="CHEBI:29999"/>
        <dbReference type="ChEBI" id="CHEBI:30616"/>
        <dbReference type="ChEBI" id="CHEBI:83421"/>
        <dbReference type="ChEBI" id="CHEBI:456216"/>
        <dbReference type="EC" id="2.7.11.1"/>
    </reaction>
</comment>
<dbReference type="KEGG" id="spu:100893147"/>
<keyword evidence="3" id="KW-0723">Serine/threonine-protein kinase</keyword>
<proteinExistence type="inferred from homology"/>
<evidence type="ECO:0000313" key="13">
    <source>
        <dbReference type="EnsemblMetazoa" id="XP_030849826"/>
    </source>
</evidence>
<evidence type="ECO:0000256" key="7">
    <source>
        <dbReference type="ARBA" id="ARBA00022840"/>
    </source>
</evidence>
<evidence type="ECO:0000256" key="10">
    <source>
        <dbReference type="PROSITE-ProRule" id="PRU10141"/>
    </source>
</evidence>
<evidence type="ECO:0000256" key="8">
    <source>
        <dbReference type="ARBA" id="ARBA00047899"/>
    </source>
</evidence>
<evidence type="ECO:0000256" key="3">
    <source>
        <dbReference type="ARBA" id="ARBA00022527"/>
    </source>
</evidence>
<evidence type="ECO:0000256" key="1">
    <source>
        <dbReference type="ARBA" id="ARBA00010886"/>
    </source>
</evidence>
<dbReference type="CDD" id="cd08215">
    <property type="entry name" value="STKc_Nek"/>
    <property type="match status" value="1"/>
</dbReference>
<protein>
    <recommendedName>
        <fullName evidence="2">non-specific serine/threonine protein kinase</fullName>
        <ecNumber evidence="2">2.7.11.1</ecNumber>
    </recommendedName>
</protein>
<dbReference type="OMA" id="HIITCHE"/>
<dbReference type="RefSeq" id="XP_030849826.1">
    <property type="nucleotide sequence ID" value="XM_030993966.1"/>
</dbReference>
<dbReference type="GeneID" id="100893147"/>
<dbReference type="PANTHER" id="PTHR44899">
    <property type="entry name" value="CAMK FAMILY PROTEIN KINASE"/>
    <property type="match status" value="1"/>
</dbReference>
<name>A0A7M7PF98_STRPU</name>
<feature type="region of interest" description="Disordered" evidence="11">
    <location>
        <begin position="449"/>
        <end position="484"/>
    </location>
</feature>
<dbReference type="FunFam" id="1.10.510.10:FF:000172">
    <property type="entry name" value="serine/threonine-protein kinase Nek1 isoform X1"/>
    <property type="match status" value="1"/>
</dbReference>
<organism evidence="13 14">
    <name type="scientific">Strongylocentrotus purpuratus</name>
    <name type="common">Purple sea urchin</name>
    <dbReference type="NCBI Taxonomy" id="7668"/>
    <lineage>
        <taxon>Eukaryota</taxon>
        <taxon>Metazoa</taxon>
        <taxon>Echinodermata</taxon>
        <taxon>Eleutherozoa</taxon>
        <taxon>Echinozoa</taxon>
        <taxon>Echinoidea</taxon>
        <taxon>Euechinoidea</taxon>
        <taxon>Echinacea</taxon>
        <taxon>Camarodonta</taxon>
        <taxon>Echinidea</taxon>
        <taxon>Strongylocentrotidae</taxon>
        <taxon>Strongylocentrotus</taxon>
    </lineage>
</organism>
<evidence type="ECO:0000256" key="2">
    <source>
        <dbReference type="ARBA" id="ARBA00012513"/>
    </source>
</evidence>
<dbReference type="InterPro" id="IPR008271">
    <property type="entry name" value="Ser/Thr_kinase_AS"/>
</dbReference>
<keyword evidence="7 10" id="KW-0067">ATP-binding</keyword>
<dbReference type="Pfam" id="PF00069">
    <property type="entry name" value="Pkinase"/>
    <property type="match status" value="1"/>
</dbReference>
<dbReference type="Proteomes" id="UP000007110">
    <property type="component" value="Unassembled WGS sequence"/>
</dbReference>
<comment type="catalytic activity">
    <reaction evidence="8">
        <text>L-threonyl-[protein] + ATP = O-phospho-L-threonyl-[protein] + ADP + H(+)</text>
        <dbReference type="Rhea" id="RHEA:46608"/>
        <dbReference type="Rhea" id="RHEA-COMP:11060"/>
        <dbReference type="Rhea" id="RHEA-COMP:11605"/>
        <dbReference type="ChEBI" id="CHEBI:15378"/>
        <dbReference type="ChEBI" id="CHEBI:30013"/>
        <dbReference type="ChEBI" id="CHEBI:30616"/>
        <dbReference type="ChEBI" id="CHEBI:61977"/>
        <dbReference type="ChEBI" id="CHEBI:456216"/>
        <dbReference type="EC" id="2.7.11.1"/>
    </reaction>
</comment>
<feature type="compositionally biased region" description="Pro residues" evidence="11">
    <location>
        <begin position="360"/>
        <end position="370"/>
    </location>
</feature>
<feature type="compositionally biased region" description="Acidic residues" evidence="11">
    <location>
        <begin position="376"/>
        <end position="386"/>
    </location>
</feature>
<keyword evidence="14" id="KW-1185">Reference proteome</keyword>
<dbReference type="PANTHER" id="PTHR44899:SF3">
    <property type="entry name" value="SERINE_THREONINE-PROTEIN KINASE NEK1"/>
    <property type="match status" value="1"/>
</dbReference>
<evidence type="ECO:0000256" key="9">
    <source>
        <dbReference type="ARBA" id="ARBA00048679"/>
    </source>
</evidence>
<reference evidence="14" key="1">
    <citation type="submission" date="2015-02" db="EMBL/GenBank/DDBJ databases">
        <title>Genome sequencing for Strongylocentrotus purpuratus.</title>
        <authorList>
            <person name="Murali S."/>
            <person name="Liu Y."/>
            <person name="Vee V."/>
            <person name="English A."/>
            <person name="Wang M."/>
            <person name="Skinner E."/>
            <person name="Han Y."/>
            <person name="Muzny D.M."/>
            <person name="Worley K.C."/>
            <person name="Gibbs R.A."/>
        </authorList>
    </citation>
    <scope>NUCLEOTIDE SEQUENCE</scope>
</reference>
<comment type="similarity">
    <text evidence="1">Belongs to the protein kinase superfamily. NEK Ser/Thr protein kinase family. NIMA subfamily.</text>
</comment>
<evidence type="ECO:0000256" key="6">
    <source>
        <dbReference type="ARBA" id="ARBA00022777"/>
    </source>
</evidence>
<feature type="compositionally biased region" description="Acidic residues" evidence="11">
    <location>
        <begin position="467"/>
        <end position="484"/>
    </location>
</feature>
<feature type="domain" description="Protein kinase" evidence="12">
    <location>
        <begin position="4"/>
        <end position="265"/>
    </location>
</feature>
<dbReference type="PROSITE" id="PS00107">
    <property type="entry name" value="PROTEIN_KINASE_ATP"/>
    <property type="match status" value="1"/>
</dbReference>
<evidence type="ECO:0000256" key="5">
    <source>
        <dbReference type="ARBA" id="ARBA00022741"/>
    </source>
</evidence>
<feature type="binding site" evidence="10">
    <location>
        <position position="33"/>
    </location>
    <ligand>
        <name>ATP</name>
        <dbReference type="ChEBI" id="CHEBI:30616"/>
    </ligand>
</feature>
<dbReference type="SMART" id="SM00220">
    <property type="entry name" value="S_TKc"/>
    <property type="match status" value="1"/>
</dbReference>
<dbReference type="SUPFAM" id="SSF56112">
    <property type="entry name" value="Protein kinase-like (PK-like)"/>
    <property type="match status" value="1"/>
</dbReference>
<feature type="region of interest" description="Disordered" evidence="11">
    <location>
        <begin position="285"/>
        <end position="401"/>
    </location>
</feature>
<dbReference type="EnsemblMetazoa" id="XM_030993966">
    <property type="protein sequence ID" value="XP_030849826"/>
    <property type="gene ID" value="LOC100893147"/>
</dbReference>
<reference evidence="13" key="2">
    <citation type="submission" date="2021-01" db="UniProtKB">
        <authorList>
            <consortium name="EnsemblMetazoa"/>
        </authorList>
    </citation>
    <scope>IDENTIFICATION</scope>
</reference>
<dbReference type="InterPro" id="IPR011009">
    <property type="entry name" value="Kinase-like_dom_sf"/>
</dbReference>
<sequence>MECYDKITTLGQGGGGAVYLVRHQISKRLLALKKIQLDEKRKTRTRDAVEREAKILSQLRHPHIVTYHDSFFEEQPESVYLCIAQDYCDGGNLDERIQTAKHRGKPFDEGRIMQWFIQLVMAVQYIHSKKILHRDLKTQNVFLTKSDVVKLGDFGISRTLEHTVDKAKTCVGTPCYLSPEVCQDQPYNNKSDVWALGCLLYEVCAFEPAFDAHNLLSLYYKIVKGDNPTIPSTYSTDLQDLLTFILEKDPDKRPSATTILSQDYVQYHLSNFIAEKELLQQQLATTTTKPQTGSSPIARSKVINVSSTLRNRPMSASHRTRASLQTTQTDRPPPRSKSSLGMLPSMPQTCTGDAIKKSPGLPPIIRPPLEPSESGDYPDDFDSSDEERERPAKNRTDGERPLVTTLRQVSEMEVEVPEECVSVSNSDEDISKPISIFFFVHFSDIPEELEVEEDAEESKKERRTERIEEEGEGEEEYASDFEEEDEVLEGILSNARTAANVEVHNTDQDDSFEDSANLSDDITSCRQLLADECRGVLGNDIFSEIESKIRENRGKDLDPDQLRLQFEEAIGSERMETCYLLSELLSEVHDAESRKMGTIPVS</sequence>
<dbReference type="Gene3D" id="1.10.510.10">
    <property type="entry name" value="Transferase(Phosphotransferase) domain 1"/>
    <property type="match status" value="1"/>
</dbReference>
<dbReference type="InterPro" id="IPR000719">
    <property type="entry name" value="Prot_kinase_dom"/>
</dbReference>
<evidence type="ECO:0000259" key="12">
    <source>
        <dbReference type="PROSITE" id="PS50011"/>
    </source>
</evidence>